<evidence type="ECO:0000259" key="2">
    <source>
        <dbReference type="Pfam" id="PF00080"/>
    </source>
</evidence>
<dbReference type="SUPFAM" id="SSF49329">
    <property type="entry name" value="Cu,Zn superoxide dismutase-like"/>
    <property type="match status" value="1"/>
</dbReference>
<proteinExistence type="predicted"/>
<evidence type="ECO:0000313" key="3">
    <source>
        <dbReference type="EMBL" id="QIX01706.1"/>
    </source>
</evidence>
<keyword evidence="1" id="KW-0732">Signal</keyword>
<dbReference type="AlphaFoldDB" id="A0A6H0Y421"/>
<name>A0A6H0Y421_9PEZI</name>
<organism evidence="3 4">
    <name type="scientific">Peltaster fructicola</name>
    <dbReference type="NCBI Taxonomy" id="286661"/>
    <lineage>
        <taxon>Eukaryota</taxon>
        <taxon>Fungi</taxon>
        <taxon>Dikarya</taxon>
        <taxon>Ascomycota</taxon>
        <taxon>Pezizomycotina</taxon>
        <taxon>Dothideomycetes</taxon>
        <taxon>Dothideomycetes incertae sedis</taxon>
        <taxon>Peltaster</taxon>
    </lineage>
</organism>
<gene>
    <name evidence="3" type="ORF">AMS68_007223</name>
</gene>
<dbReference type="OrthoDB" id="159229at2759"/>
<dbReference type="Pfam" id="PF00080">
    <property type="entry name" value="Sod_Cu"/>
    <property type="match status" value="1"/>
</dbReference>
<feature type="signal peptide" evidence="1">
    <location>
        <begin position="1"/>
        <end position="19"/>
    </location>
</feature>
<reference evidence="3 4" key="1">
    <citation type="journal article" date="2016" name="Sci. Rep.">
        <title>Peltaster fructicola genome reveals evolution from an invasive phytopathogen to an ectophytic parasite.</title>
        <authorList>
            <person name="Xu C."/>
            <person name="Chen H."/>
            <person name="Gleason M.L."/>
            <person name="Xu J.R."/>
            <person name="Liu H."/>
            <person name="Zhang R."/>
            <person name="Sun G."/>
        </authorList>
    </citation>
    <scope>NUCLEOTIDE SEQUENCE [LARGE SCALE GENOMIC DNA]</scope>
    <source>
        <strain evidence="3 4">LNHT1506</strain>
    </source>
</reference>
<dbReference type="Proteomes" id="UP000503462">
    <property type="component" value="Chromosome 5"/>
</dbReference>
<evidence type="ECO:0000313" key="4">
    <source>
        <dbReference type="Proteomes" id="UP000503462"/>
    </source>
</evidence>
<evidence type="ECO:0000256" key="1">
    <source>
        <dbReference type="SAM" id="SignalP"/>
    </source>
</evidence>
<dbReference type="InterPro" id="IPR036423">
    <property type="entry name" value="SOD-like_Cu/Zn_dom_sf"/>
</dbReference>
<dbReference type="EMBL" id="CP051143">
    <property type="protein sequence ID" value="QIX01706.1"/>
    <property type="molecule type" value="Genomic_DNA"/>
</dbReference>
<feature type="domain" description="Superoxide dismutase copper/zinc binding" evidence="2">
    <location>
        <begin position="47"/>
        <end position="161"/>
    </location>
</feature>
<dbReference type="GO" id="GO:0006801">
    <property type="term" value="P:superoxide metabolic process"/>
    <property type="evidence" value="ECO:0007669"/>
    <property type="project" value="InterPro"/>
</dbReference>
<dbReference type="GO" id="GO:0046872">
    <property type="term" value="F:metal ion binding"/>
    <property type="evidence" value="ECO:0007669"/>
    <property type="project" value="InterPro"/>
</dbReference>
<feature type="chain" id="PRO_5026194884" description="Superoxide dismutase copper/zinc binding domain-containing protein" evidence="1">
    <location>
        <begin position="20"/>
        <end position="657"/>
    </location>
</feature>
<accession>A0A6H0Y421</accession>
<dbReference type="Gene3D" id="2.60.40.200">
    <property type="entry name" value="Superoxide dismutase, copper/zinc binding domain"/>
    <property type="match status" value="1"/>
</dbReference>
<dbReference type="InterPro" id="IPR001424">
    <property type="entry name" value="SOD_Cu_Zn_dom"/>
</dbReference>
<sequence>MRIRQHLLTLLPFFLSTYATYAPVVNNNPAGVQYVAVLPDKNDTTIRGTVQISSAPNGTGVNVQISINGMVVSGGPYAYSIHQNQAPALNCGAAGGRFDPYNVTDSFTCDPSQPDKCQVGDLGGKHGTMNGTSYSANYIDSYLSTQPGTPAFFGNRSVVVQFANGTLVSCANFTMSGTGSATSDKPVVVSTITVTANVATATPPVVNMNTPSTPALGTTTLTVLRGSQPVLLTTQFVTAYTTVPIAASSSSVIASQPNSTVLNTTSPSVVQSSQTPQTQLIGPTLTTTSTVISMVVVIPPQQSTQIVSSQVTLTQSSNVTLVSAMVQPYTIIGTSTILATLVQPSAQTLTVPTSIIQTTLLPGITQGGQVPTVATPLVVVQTVYTTMISTITLTAGATMPTAMTVTAYPSMPSGSTVTMTSTSGNWVATISTFLFGAPRTTVPAPTTVTVTAGQSLLPSVISQVVQLVSLTPVPGVATVLNIVSVAPGATSVIGKTLTSVIVTPPIVTNVVSVVTANGVVSTIVPSIVTNVVSVVTAPGLTISTIVPSIVTNAMSVVTAPGRVTTIVPSIVTIATALLLDRYTFSHHKCGVCGYRSRPHQHNYEADYALSLTRDNGDQHHQCCTTDCNQHQSAGQDHNDPNLDQNCCWQDNYYHDEH</sequence>
<keyword evidence="4" id="KW-1185">Reference proteome</keyword>
<protein>
    <recommendedName>
        <fullName evidence="2">Superoxide dismutase copper/zinc binding domain-containing protein</fullName>
    </recommendedName>
</protein>